<dbReference type="AlphaFoldDB" id="B7PXL2"/>
<dbReference type="EMBL" id="ABJB010411526">
    <property type="status" value="NOT_ANNOTATED_CDS"/>
    <property type="molecule type" value="Genomic_DNA"/>
</dbReference>
<reference evidence="3" key="2">
    <citation type="submission" date="2020-05" db="UniProtKB">
        <authorList>
            <consortium name="EnsemblMetazoa"/>
        </authorList>
    </citation>
    <scope>IDENTIFICATION</scope>
    <source>
        <strain evidence="3">wikel</strain>
    </source>
</reference>
<accession>B7PXL2</accession>
<evidence type="ECO:0000313" key="4">
    <source>
        <dbReference type="Proteomes" id="UP000001555"/>
    </source>
</evidence>
<dbReference type="Proteomes" id="UP000001555">
    <property type="component" value="Unassembled WGS sequence"/>
</dbReference>
<feature type="compositionally biased region" description="Polar residues" evidence="1">
    <location>
        <begin position="84"/>
        <end position="96"/>
    </location>
</feature>
<evidence type="ECO:0000313" key="2">
    <source>
        <dbReference type="EMBL" id="EEC11334.1"/>
    </source>
</evidence>
<feature type="compositionally biased region" description="Basic residues" evidence="1">
    <location>
        <begin position="39"/>
        <end position="54"/>
    </location>
</feature>
<feature type="non-terminal residue" evidence="2">
    <location>
        <position position="1"/>
    </location>
</feature>
<evidence type="ECO:0000256" key="1">
    <source>
        <dbReference type="SAM" id="MobiDB-lite"/>
    </source>
</evidence>
<feature type="non-terminal residue" evidence="2">
    <location>
        <position position="111"/>
    </location>
</feature>
<protein>
    <submittedName>
        <fullName evidence="2 3">Uncharacterized protein</fullName>
    </submittedName>
</protein>
<feature type="region of interest" description="Disordered" evidence="1">
    <location>
        <begin position="31"/>
        <end position="111"/>
    </location>
</feature>
<keyword evidence="4" id="KW-1185">Reference proteome</keyword>
<proteinExistence type="predicted"/>
<dbReference type="HOGENOM" id="CLU_2164667_0_0_1"/>
<dbReference type="VEuPathDB" id="VectorBase:ISCW009776"/>
<feature type="compositionally biased region" description="Basic and acidic residues" evidence="1">
    <location>
        <begin position="55"/>
        <end position="71"/>
    </location>
</feature>
<dbReference type="InParanoid" id="B7PXL2"/>
<name>B7PXL2_IXOSC</name>
<organism>
    <name type="scientific">Ixodes scapularis</name>
    <name type="common">Black-legged tick</name>
    <name type="synonym">Deer tick</name>
    <dbReference type="NCBI Taxonomy" id="6945"/>
    <lineage>
        <taxon>Eukaryota</taxon>
        <taxon>Metazoa</taxon>
        <taxon>Ecdysozoa</taxon>
        <taxon>Arthropoda</taxon>
        <taxon>Chelicerata</taxon>
        <taxon>Arachnida</taxon>
        <taxon>Acari</taxon>
        <taxon>Parasitiformes</taxon>
        <taxon>Ixodida</taxon>
        <taxon>Ixodoidea</taxon>
        <taxon>Ixodidae</taxon>
        <taxon>Ixodinae</taxon>
        <taxon>Ixodes</taxon>
    </lineage>
</organism>
<sequence>VLASDSVRNTSVDTEYAVVLALLVCVRACRRQKEGLSPRRTRGTRRTGRRRHKDRQNQEERSRSGTNDTKRTVRRRNKFRERQATQPNETIRTHTSCPEKKQKKKKGDEKK</sequence>
<dbReference type="EnsemblMetazoa" id="ISCW009776-RA">
    <property type="protein sequence ID" value="ISCW009776-PA"/>
    <property type="gene ID" value="ISCW009776"/>
</dbReference>
<reference evidence="2 4" key="1">
    <citation type="submission" date="2008-03" db="EMBL/GenBank/DDBJ databases">
        <title>Annotation of Ixodes scapularis.</title>
        <authorList>
            <consortium name="Ixodes scapularis Genome Project Consortium"/>
            <person name="Caler E."/>
            <person name="Hannick L.I."/>
            <person name="Bidwell S."/>
            <person name="Joardar V."/>
            <person name="Thiagarajan M."/>
            <person name="Amedeo P."/>
            <person name="Galinsky K.J."/>
            <person name="Schobel S."/>
            <person name="Inman J."/>
            <person name="Hostetler J."/>
            <person name="Miller J."/>
            <person name="Hammond M."/>
            <person name="Megy K."/>
            <person name="Lawson D."/>
            <person name="Kodira C."/>
            <person name="Sutton G."/>
            <person name="Meyer J."/>
            <person name="Hill C.A."/>
            <person name="Birren B."/>
            <person name="Nene V."/>
            <person name="Collins F."/>
            <person name="Alarcon-Chaidez F."/>
            <person name="Wikel S."/>
            <person name="Strausberg R."/>
        </authorList>
    </citation>
    <scope>NUCLEOTIDE SEQUENCE [LARGE SCALE GENOMIC DNA]</scope>
    <source>
        <strain evidence="4">Wikel</strain>
        <strain evidence="2">Wikel colony</strain>
    </source>
</reference>
<dbReference type="EMBL" id="DS814886">
    <property type="protein sequence ID" value="EEC11334.1"/>
    <property type="molecule type" value="Genomic_DNA"/>
</dbReference>
<gene>
    <name evidence="2" type="ORF">IscW_ISCW009776</name>
</gene>
<dbReference type="PaxDb" id="6945-B7PXL2"/>
<evidence type="ECO:0000313" key="3">
    <source>
        <dbReference type="EnsemblMetazoa" id="ISCW009776-PA"/>
    </source>
</evidence>